<accession>A0A016TI92</accession>
<dbReference type="AlphaFoldDB" id="A0A016TI92"/>
<keyword evidence="2" id="KW-1185">Reference proteome</keyword>
<evidence type="ECO:0000313" key="2">
    <source>
        <dbReference type="Proteomes" id="UP000024635"/>
    </source>
</evidence>
<protein>
    <submittedName>
        <fullName evidence="1">Uncharacterized protein</fullName>
    </submittedName>
</protein>
<dbReference type="Proteomes" id="UP000024635">
    <property type="component" value="Unassembled WGS sequence"/>
</dbReference>
<name>A0A016TI92_9BILA</name>
<sequence length="107" mass="11810">MLFNAASSSVLPLRCNITGSGCCLPDRSPLLEDHLVSCHIFRSTRPIRCRTTAEEDRSISTRPVADLLSWSALLVLLKGCLRNESRQRYQCPASHHGWGQSESGVVS</sequence>
<gene>
    <name evidence="1" type="primary">Acey_s0100.g3298</name>
    <name evidence="1" type="ORF">Y032_0100g3298</name>
</gene>
<dbReference type="EMBL" id="JARK01001436">
    <property type="protein sequence ID" value="EYC02431.1"/>
    <property type="molecule type" value="Genomic_DNA"/>
</dbReference>
<organism evidence="1 2">
    <name type="scientific">Ancylostoma ceylanicum</name>
    <dbReference type="NCBI Taxonomy" id="53326"/>
    <lineage>
        <taxon>Eukaryota</taxon>
        <taxon>Metazoa</taxon>
        <taxon>Ecdysozoa</taxon>
        <taxon>Nematoda</taxon>
        <taxon>Chromadorea</taxon>
        <taxon>Rhabditida</taxon>
        <taxon>Rhabditina</taxon>
        <taxon>Rhabditomorpha</taxon>
        <taxon>Strongyloidea</taxon>
        <taxon>Ancylostomatidae</taxon>
        <taxon>Ancylostomatinae</taxon>
        <taxon>Ancylostoma</taxon>
    </lineage>
</organism>
<proteinExistence type="predicted"/>
<comment type="caution">
    <text evidence="1">The sequence shown here is derived from an EMBL/GenBank/DDBJ whole genome shotgun (WGS) entry which is preliminary data.</text>
</comment>
<reference evidence="2" key="1">
    <citation type="journal article" date="2015" name="Nat. Genet.">
        <title>The genome and transcriptome of the zoonotic hookworm Ancylostoma ceylanicum identify infection-specific gene families.</title>
        <authorList>
            <person name="Schwarz E.M."/>
            <person name="Hu Y."/>
            <person name="Antoshechkin I."/>
            <person name="Miller M.M."/>
            <person name="Sternberg P.W."/>
            <person name="Aroian R.V."/>
        </authorList>
    </citation>
    <scope>NUCLEOTIDE SEQUENCE</scope>
    <source>
        <strain evidence="2">HY135</strain>
    </source>
</reference>
<evidence type="ECO:0000313" key="1">
    <source>
        <dbReference type="EMBL" id="EYC02431.1"/>
    </source>
</evidence>